<proteinExistence type="inferred from homology"/>
<sequence>MSLKRFASGHPIDKGTLSRYLNGKRVPRDSWFLDKLLTILAEHGNEVSPEVREHLNGLQLQALQTAHPHEYRVRQVNDELELAEFAQREADRYARGLEAHLADLTHRCNDLTDQLSRLRSAWDAERADLQAEKNDLEQEIFELRRRLEHARQRIAAAERHRHHLENLLENLDPPTSTPEFDLPARITPNDIREARFGTVRFRPGYDEEEVDVFLDKVEKEVELLRADREELAKENAELRAQLGSVLYPENLDGQA</sequence>
<evidence type="ECO:0000256" key="1">
    <source>
        <dbReference type="ARBA" id="ARBA00004496"/>
    </source>
</evidence>
<evidence type="ECO:0000313" key="11">
    <source>
        <dbReference type="Proteomes" id="UP000431901"/>
    </source>
</evidence>
<evidence type="ECO:0000256" key="6">
    <source>
        <dbReference type="ARBA" id="ARBA00023054"/>
    </source>
</evidence>
<gene>
    <name evidence="10" type="ORF">GQ466_19720</name>
</gene>
<evidence type="ECO:0000256" key="5">
    <source>
        <dbReference type="ARBA" id="ARBA00022618"/>
    </source>
</evidence>
<dbReference type="InterPro" id="IPR007793">
    <property type="entry name" value="DivIVA_fam"/>
</dbReference>
<name>A0A6I4W684_9ACTN</name>
<evidence type="ECO:0000256" key="9">
    <source>
        <dbReference type="SAM" id="Coils"/>
    </source>
</evidence>
<dbReference type="PANTHER" id="PTHR35794">
    <property type="entry name" value="CELL DIVISION PROTEIN DIVIVA"/>
    <property type="match status" value="1"/>
</dbReference>
<evidence type="ECO:0000256" key="3">
    <source>
        <dbReference type="ARBA" id="ARBA00018787"/>
    </source>
</evidence>
<accession>A0A6I4W684</accession>
<comment type="subcellular location">
    <subcellularLocation>
        <location evidence="1">Cytoplasm</location>
    </subcellularLocation>
</comment>
<evidence type="ECO:0000256" key="2">
    <source>
        <dbReference type="ARBA" id="ARBA00009008"/>
    </source>
</evidence>
<reference evidence="10 11" key="1">
    <citation type="submission" date="2019-12" db="EMBL/GenBank/DDBJ databases">
        <title>Nocardia macrotermitis sp. nov. and Nocardia aurantia sp. nov., isolated from the gut of the fungus growing-termite Macrotermes natalensis.</title>
        <authorList>
            <person name="Christine B."/>
            <person name="Rene B."/>
        </authorList>
    </citation>
    <scope>NUCLEOTIDE SEQUENCE [LARGE SCALE GENOMIC DNA]</scope>
    <source>
        <strain evidence="10 11">DSM 102126</strain>
    </source>
</reference>
<keyword evidence="4" id="KW-0963">Cytoplasm</keyword>
<comment type="similarity">
    <text evidence="2">Belongs to the DivIVA family.</text>
</comment>
<dbReference type="GO" id="GO:0051301">
    <property type="term" value="P:cell division"/>
    <property type="evidence" value="ECO:0007669"/>
    <property type="project" value="UniProtKB-KW"/>
</dbReference>
<evidence type="ECO:0000313" key="10">
    <source>
        <dbReference type="EMBL" id="MXQ66249.1"/>
    </source>
</evidence>
<dbReference type="NCBIfam" id="TIGR03544">
    <property type="entry name" value="DivI1A_domain"/>
    <property type="match status" value="1"/>
</dbReference>
<dbReference type="Gene3D" id="1.20.5.340">
    <property type="match status" value="1"/>
</dbReference>
<keyword evidence="5" id="KW-0132">Cell division</keyword>
<evidence type="ECO:0000256" key="7">
    <source>
        <dbReference type="ARBA" id="ARBA00023306"/>
    </source>
</evidence>
<feature type="coiled-coil region" evidence="9">
    <location>
        <begin position="214"/>
        <end position="241"/>
    </location>
</feature>
<keyword evidence="6 9" id="KW-0175">Coiled coil</keyword>
<dbReference type="SUPFAM" id="SSF90257">
    <property type="entry name" value="Myosin rod fragments"/>
    <property type="match status" value="1"/>
</dbReference>
<dbReference type="EMBL" id="WUTW01000004">
    <property type="protein sequence ID" value="MXQ66249.1"/>
    <property type="molecule type" value="Genomic_DNA"/>
</dbReference>
<dbReference type="OrthoDB" id="3474881at2"/>
<dbReference type="InterPro" id="IPR019933">
    <property type="entry name" value="DivIVA_domain"/>
</dbReference>
<evidence type="ECO:0000256" key="8">
    <source>
        <dbReference type="ARBA" id="ARBA00031737"/>
    </source>
</evidence>
<dbReference type="Pfam" id="PF05103">
    <property type="entry name" value="DivIVA"/>
    <property type="match status" value="1"/>
</dbReference>
<protein>
    <recommendedName>
        <fullName evidence="3">Cell wall synthesis protein Wag31</fullName>
    </recommendedName>
    <alternativeName>
        <fullName evidence="8">Antigen 84</fullName>
    </alternativeName>
</protein>
<dbReference type="PANTHER" id="PTHR35794:SF2">
    <property type="entry name" value="CELL DIVISION PROTEIN DIVIVA"/>
    <property type="match status" value="1"/>
</dbReference>
<comment type="caution">
    <text evidence="10">The sequence shown here is derived from an EMBL/GenBank/DDBJ whole genome shotgun (WGS) entry which is preliminary data.</text>
</comment>
<dbReference type="AlphaFoldDB" id="A0A6I4W684"/>
<organism evidence="10 11">
    <name type="scientific">Actinomadura rayongensis</name>
    <dbReference type="NCBI Taxonomy" id="1429076"/>
    <lineage>
        <taxon>Bacteria</taxon>
        <taxon>Bacillati</taxon>
        <taxon>Actinomycetota</taxon>
        <taxon>Actinomycetes</taxon>
        <taxon>Streptosporangiales</taxon>
        <taxon>Thermomonosporaceae</taxon>
        <taxon>Actinomadura</taxon>
    </lineage>
</organism>
<dbReference type="Proteomes" id="UP000431901">
    <property type="component" value="Unassembled WGS sequence"/>
</dbReference>
<evidence type="ECO:0000256" key="4">
    <source>
        <dbReference type="ARBA" id="ARBA00022490"/>
    </source>
</evidence>
<feature type="coiled-coil region" evidence="9">
    <location>
        <begin position="94"/>
        <end position="167"/>
    </location>
</feature>
<dbReference type="Gene3D" id="6.10.250.660">
    <property type="match status" value="1"/>
</dbReference>
<keyword evidence="11" id="KW-1185">Reference proteome</keyword>
<dbReference type="GO" id="GO:0005737">
    <property type="term" value="C:cytoplasm"/>
    <property type="evidence" value="ECO:0007669"/>
    <property type="project" value="UniProtKB-SubCell"/>
</dbReference>
<keyword evidence="7" id="KW-0131">Cell cycle</keyword>